<dbReference type="OrthoDB" id="2269034at2759"/>
<sequence>MSSASNTAFCQNCGHGRLAPPLHSPFDALIAAGQQIKAEDSTMNDTFSAFMEEVRTDIEWNRKLVRRLRETVVRAERELERLETIMDTHLTINPPIHKLPMEVLGRIFEYSFTRPFELFPPDYTWSTLQAGSSFGPRTLATVCKRWHGVTVGTSRLWNGFNAEYRVREPKAKASADPSSTEVTESEQKKALITKNAFKYSKTAPLDITLWSACPDWYHDQVLSNVHRVERVHAVLQFPCKPQLIALKKYTNWPKLKTLELNAWPHVIRNKFSQRLMDFQDAPNLRELVLTTADLFRIEALLFAVPLPLLQITSLSITLPQSYQKCHPQDFGYLVSRLPNLRTLSVPGIIHFDTNARPSKPVYDLKKLHEISIDAPCLLQHIRCPELRDFTTSKLVLAQPVTLNFLKRSSTNLTRVTTPFASVYEPDCSKALEMVTDLEVTLDPIALAMKRLDPDKSRLDSVAPMVQTLKITCEHNFESRFSMSRDMHYCLDESLAEFIKQRWNVVAGASLNRSKLQQLDLLMKDWPCFIICNQLLGLS</sequence>
<evidence type="ECO:0000313" key="2">
    <source>
        <dbReference type="Proteomes" id="UP000054007"/>
    </source>
</evidence>
<evidence type="ECO:0008006" key="3">
    <source>
        <dbReference type="Google" id="ProtNLM"/>
    </source>
</evidence>
<dbReference type="EMBL" id="KN880794">
    <property type="protein sequence ID" value="KIY62338.1"/>
    <property type="molecule type" value="Genomic_DNA"/>
</dbReference>
<proteinExistence type="predicted"/>
<protein>
    <recommendedName>
        <fullName evidence="3">F-box domain-containing protein</fullName>
    </recommendedName>
</protein>
<evidence type="ECO:0000313" key="1">
    <source>
        <dbReference type="EMBL" id="KIY62338.1"/>
    </source>
</evidence>
<reference evidence="1 2" key="1">
    <citation type="journal article" date="2015" name="Fungal Genet. Biol.">
        <title>Evolution of novel wood decay mechanisms in Agaricales revealed by the genome sequences of Fistulina hepatica and Cylindrobasidium torrendii.</title>
        <authorList>
            <person name="Floudas D."/>
            <person name="Held B.W."/>
            <person name="Riley R."/>
            <person name="Nagy L.G."/>
            <person name="Koehler G."/>
            <person name="Ransdell A.S."/>
            <person name="Younus H."/>
            <person name="Chow J."/>
            <person name="Chiniquy J."/>
            <person name="Lipzen A."/>
            <person name="Tritt A."/>
            <person name="Sun H."/>
            <person name="Haridas S."/>
            <person name="LaButti K."/>
            <person name="Ohm R.A."/>
            <person name="Kues U."/>
            <person name="Blanchette R.A."/>
            <person name="Grigoriev I.V."/>
            <person name="Minto R.E."/>
            <person name="Hibbett D.S."/>
        </authorList>
    </citation>
    <scope>NUCLEOTIDE SEQUENCE [LARGE SCALE GENOMIC DNA]</scope>
    <source>
        <strain evidence="1 2">FP15055 ss-10</strain>
    </source>
</reference>
<dbReference type="AlphaFoldDB" id="A0A0D7AVC9"/>
<dbReference type="InterPro" id="IPR032675">
    <property type="entry name" value="LRR_dom_sf"/>
</dbReference>
<dbReference type="Proteomes" id="UP000054007">
    <property type="component" value="Unassembled WGS sequence"/>
</dbReference>
<dbReference type="Gene3D" id="3.80.10.10">
    <property type="entry name" value="Ribonuclease Inhibitor"/>
    <property type="match status" value="1"/>
</dbReference>
<name>A0A0D7AVC9_9AGAR</name>
<organism evidence="1 2">
    <name type="scientific">Cylindrobasidium torrendii FP15055 ss-10</name>
    <dbReference type="NCBI Taxonomy" id="1314674"/>
    <lineage>
        <taxon>Eukaryota</taxon>
        <taxon>Fungi</taxon>
        <taxon>Dikarya</taxon>
        <taxon>Basidiomycota</taxon>
        <taxon>Agaricomycotina</taxon>
        <taxon>Agaricomycetes</taxon>
        <taxon>Agaricomycetidae</taxon>
        <taxon>Agaricales</taxon>
        <taxon>Marasmiineae</taxon>
        <taxon>Physalacriaceae</taxon>
        <taxon>Cylindrobasidium</taxon>
    </lineage>
</organism>
<accession>A0A0D7AVC9</accession>
<gene>
    <name evidence="1" type="ORF">CYLTODRAFT_459068</name>
</gene>
<keyword evidence="2" id="KW-1185">Reference proteome</keyword>